<dbReference type="Proteomes" id="UP000001937">
    <property type="component" value="Chromosome"/>
</dbReference>
<sequence>MKEETVVTLLPAVVPPVPETRAELVAARLARKVAPLFGVPWPDTLEPNPLGRITWVTDFTRVTLSEIARGAPLPTRAQAAQLAGAAELGTRGWVILDRMAATASGATLPNEIANATLNRFGPDTKAAVVLVAVNRLLDPLRAALTEVLPVLAYQDGSRLIPDLRLAAWAAVVVEVFRSQPALVAAGIRARAVQRPLTTAWEVPLAPSAAAESLTRCEISAPRTTASPVLPRDLDLVDTTLPGLALPAAEGPVGQQAAHELVAGQLLHRLLDVGTLRDTSHLWISARGPGQLALEALLTPDSIIDQFVAQALRALPPVDGGPVDARLPALPDAAALAQRPLATRRTAAIALFGAVRQVLTDAQARERLRLDAFTWLGQAHGWLAGILPADDPVRAVAGCRADVLRLDLVRYDAERDKRVLVEALMASSQYCIDLFERGSLDRGAAAEILSAANRQLDTLRRLAEASCGPPADGTPPAGILDDHVRRGWLVWLRMVEIDPAVLTTGPLPDLLAHHLHNYATYLASHPYSSGDLTQAVDLFRDVVLPARARYVARTAVFEPLRVSLQMATAATTGLARLARAAGHSAQARNWAALGHLWINRALADPGTAAMLDEATESACRLALQAVPALLLAVELQVSPDGVGTAADLAAVDRLLSSARRWISSLPGPFARQDEIDALAARREQLPTT</sequence>
<dbReference type="AlphaFoldDB" id="Q2J9V7"/>
<name>Q2J9V7_FRACC</name>
<proteinExistence type="predicted"/>
<organism evidence="1 2">
    <name type="scientific">Frankia casuarinae (strain DSM 45818 / CECT 9043 / HFP020203 / CcI3)</name>
    <dbReference type="NCBI Taxonomy" id="106370"/>
    <lineage>
        <taxon>Bacteria</taxon>
        <taxon>Bacillati</taxon>
        <taxon>Actinomycetota</taxon>
        <taxon>Actinomycetes</taxon>
        <taxon>Frankiales</taxon>
        <taxon>Frankiaceae</taxon>
        <taxon>Frankia</taxon>
    </lineage>
</organism>
<evidence type="ECO:0000313" key="2">
    <source>
        <dbReference type="Proteomes" id="UP000001937"/>
    </source>
</evidence>
<accession>Q2J9V7</accession>
<gene>
    <name evidence="1" type="ordered locus">Francci3_2573</name>
</gene>
<dbReference type="eggNOG" id="ENOG5032RGY">
    <property type="taxonomic scope" value="Bacteria"/>
</dbReference>
<evidence type="ECO:0000313" key="1">
    <source>
        <dbReference type="EMBL" id="ABD11935.1"/>
    </source>
</evidence>
<dbReference type="KEGG" id="fra:Francci3_2573"/>
<dbReference type="EMBL" id="CP000249">
    <property type="protein sequence ID" value="ABD11935.1"/>
    <property type="molecule type" value="Genomic_DNA"/>
</dbReference>
<protein>
    <submittedName>
        <fullName evidence="1">Uncharacterized protein</fullName>
    </submittedName>
</protein>
<keyword evidence="2" id="KW-1185">Reference proteome</keyword>
<dbReference type="HOGENOM" id="CLU_400505_0_0_11"/>
<reference evidence="1 2" key="1">
    <citation type="journal article" date="2007" name="Genome Res.">
        <title>Genome characteristics of facultatively symbiotic Frankia sp. strains reflect host range and host plant biogeography.</title>
        <authorList>
            <person name="Normand P."/>
            <person name="Lapierre P."/>
            <person name="Tisa L.S."/>
            <person name="Gogarten J.P."/>
            <person name="Alloisio N."/>
            <person name="Bagnarol E."/>
            <person name="Bassi C.A."/>
            <person name="Berry A.M."/>
            <person name="Bickhart D.M."/>
            <person name="Choisne N."/>
            <person name="Couloux A."/>
            <person name="Cournoyer B."/>
            <person name="Cruveiller S."/>
            <person name="Daubin V."/>
            <person name="Demange N."/>
            <person name="Francino M.P."/>
            <person name="Goltsman E."/>
            <person name="Huang Y."/>
            <person name="Kopp O.R."/>
            <person name="Labarre L."/>
            <person name="Lapidus A."/>
            <person name="Lavire C."/>
            <person name="Marechal J."/>
            <person name="Martinez M."/>
            <person name="Mastronunzio J.E."/>
            <person name="Mullin B.C."/>
            <person name="Niemann J."/>
            <person name="Pujic P."/>
            <person name="Rawnsley T."/>
            <person name="Rouy Z."/>
            <person name="Schenowitz C."/>
            <person name="Sellstedt A."/>
            <person name="Tavares F."/>
            <person name="Tomkins J.P."/>
            <person name="Vallenet D."/>
            <person name="Valverde C."/>
            <person name="Wall L.G."/>
            <person name="Wang Y."/>
            <person name="Medigue C."/>
            <person name="Benson D.R."/>
        </authorList>
    </citation>
    <scope>NUCLEOTIDE SEQUENCE [LARGE SCALE GENOMIC DNA]</scope>
    <source>
        <strain evidence="2">DSM 45818 / CECT 9043 / CcI3</strain>
    </source>
</reference>